<accession>A0A4D9EH05</accession>
<reference evidence="2 3" key="1">
    <citation type="submission" date="2019-04" db="EMBL/GenBank/DDBJ databases">
        <title>Draft genome of the big-headed turtle Platysternon megacephalum.</title>
        <authorList>
            <person name="Gong S."/>
        </authorList>
    </citation>
    <scope>NUCLEOTIDE SEQUENCE [LARGE SCALE GENOMIC DNA]</scope>
    <source>
        <strain evidence="2">DO16091913</strain>
        <tissue evidence="2">Muscle</tissue>
    </source>
</reference>
<keyword evidence="3" id="KW-1185">Reference proteome</keyword>
<sequence length="100" mass="10290">MLGGHPSPGHAEAGALVLPHPAGQPHAPRPLLPSLELCTVRVVSGSQPQNFPTGSWASLIPASKGAAGAGIRYPRGRCWSTLHRKPWGCMSLLGIQAGGV</sequence>
<organism evidence="2 3">
    <name type="scientific">Platysternon megacephalum</name>
    <name type="common">big-headed turtle</name>
    <dbReference type="NCBI Taxonomy" id="55544"/>
    <lineage>
        <taxon>Eukaryota</taxon>
        <taxon>Metazoa</taxon>
        <taxon>Chordata</taxon>
        <taxon>Craniata</taxon>
        <taxon>Vertebrata</taxon>
        <taxon>Euteleostomi</taxon>
        <taxon>Archelosauria</taxon>
        <taxon>Testudinata</taxon>
        <taxon>Testudines</taxon>
        <taxon>Cryptodira</taxon>
        <taxon>Durocryptodira</taxon>
        <taxon>Testudinoidea</taxon>
        <taxon>Platysternidae</taxon>
        <taxon>Platysternon</taxon>
    </lineage>
</organism>
<evidence type="ECO:0000313" key="3">
    <source>
        <dbReference type="Proteomes" id="UP000297703"/>
    </source>
</evidence>
<evidence type="ECO:0000256" key="1">
    <source>
        <dbReference type="SAM" id="MobiDB-lite"/>
    </source>
</evidence>
<comment type="caution">
    <text evidence="2">The sequence shown here is derived from an EMBL/GenBank/DDBJ whole genome shotgun (WGS) entry which is preliminary data.</text>
</comment>
<feature type="region of interest" description="Disordered" evidence="1">
    <location>
        <begin position="1"/>
        <end position="30"/>
    </location>
</feature>
<gene>
    <name evidence="2" type="ORF">DR999_PMT11769</name>
</gene>
<reference evidence="2 3" key="2">
    <citation type="submission" date="2019-04" db="EMBL/GenBank/DDBJ databases">
        <title>The genome sequence of big-headed turtle.</title>
        <authorList>
            <person name="Gong S."/>
        </authorList>
    </citation>
    <scope>NUCLEOTIDE SEQUENCE [LARGE SCALE GENOMIC DNA]</scope>
    <source>
        <strain evidence="2">DO16091913</strain>
        <tissue evidence="2">Muscle</tissue>
    </source>
</reference>
<proteinExistence type="predicted"/>
<dbReference type="EMBL" id="QXTE01000111">
    <property type="protein sequence ID" value="TFK05614.1"/>
    <property type="molecule type" value="Genomic_DNA"/>
</dbReference>
<name>A0A4D9EH05_9SAUR</name>
<protein>
    <submittedName>
        <fullName evidence="2">Cell adhesion molecule 2</fullName>
    </submittedName>
</protein>
<dbReference type="AlphaFoldDB" id="A0A4D9EH05"/>
<evidence type="ECO:0000313" key="2">
    <source>
        <dbReference type="EMBL" id="TFK05614.1"/>
    </source>
</evidence>
<dbReference type="Proteomes" id="UP000297703">
    <property type="component" value="Unassembled WGS sequence"/>
</dbReference>